<keyword evidence="1" id="KW-1133">Transmembrane helix</keyword>
<feature type="transmembrane region" description="Helical" evidence="1">
    <location>
        <begin position="268"/>
        <end position="289"/>
    </location>
</feature>
<proteinExistence type="predicted"/>
<dbReference type="AlphaFoldDB" id="A0A7W8D807"/>
<evidence type="ECO:0000313" key="2">
    <source>
        <dbReference type="EMBL" id="MBB5208366.1"/>
    </source>
</evidence>
<feature type="transmembrane region" description="Helical" evidence="1">
    <location>
        <begin position="295"/>
        <end position="315"/>
    </location>
</feature>
<comment type="caution">
    <text evidence="2">The sequence shown here is derived from an EMBL/GenBank/DDBJ whole genome shotgun (WGS) entry which is preliminary data.</text>
</comment>
<keyword evidence="1" id="KW-0812">Transmembrane</keyword>
<evidence type="ECO:0000256" key="1">
    <source>
        <dbReference type="SAM" id="Phobius"/>
    </source>
</evidence>
<evidence type="ECO:0000313" key="3">
    <source>
        <dbReference type="Proteomes" id="UP000521199"/>
    </source>
</evidence>
<feature type="transmembrane region" description="Helical" evidence="1">
    <location>
        <begin position="27"/>
        <end position="47"/>
    </location>
</feature>
<dbReference type="Proteomes" id="UP000521199">
    <property type="component" value="Unassembled WGS sequence"/>
</dbReference>
<protein>
    <submittedName>
        <fullName evidence="2">Uncharacterized protein</fullName>
    </submittedName>
</protein>
<dbReference type="RefSeq" id="WP_183960901.1">
    <property type="nucleotide sequence ID" value="NZ_JACHHP010000003.1"/>
</dbReference>
<keyword evidence="1" id="KW-0472">Membrane</keyword>
<organism evidence="2 3">
    <name type="scientific">Chiayiivirga flava</name>
    <dbReference type="NCBI Taxonomy" id="659595"/>
    <lineage>
        <taxon>Bacteria</taxon>
        <taxon>Pseudomonadati</taxon>
        <taxon>Pseudomonadota</taxon>
        <taxon>Gammaproteobacteria</taxon>
        <taxon>Lysobacterales</taxon>
        <taxon>Lysobacteraceae</taxon>
        <taxon>Chiayiivirga</taxon>
    </lineage>
</organism>
<keyword evidence="3" id="KW-1185">Reference proteome</keyword>
<reference evidence="2 3" key="1">
    <citation type="submission" date="2020-08" db="EMBL/GenBank/DDBJ databases">
        <title>Genomic Encyclopedia of Type Strains, Phase IV (KMG-IV): sequencing the most valuable type-strain genomes for metagenomic binning, comparative biology and taxonomic classification.</title>
        <authorList>
            <person name="Goeker M."/>
        </authorList>
    </citation>
    <scope>NUCLEOTIDE SEQUENCE [LARGE SCALE GENOMIC DNA]</scope>
    <source>
        <strain evidence="2 3">DSM 24163</strain>
    </source>
</reference>
<name>A0A7W8D807_9GAMM</name>
<dbReference type="EMBL" id="JACHHP010000003">
    <property type="protein sequence ID" value="MBB5208366.1"/>
    <property type="molecule type" value="Genomic_DNA"/>
</dbReference>
<accession>A0A7W8D807</accession>
<gene>
    <name evidence="2" type="ORF">HNQ52_001908</name>
</gene>
<feature type="transmembrane region" description="Helical" evidence="1">
    <location>
        <begin position="151"/>
        <end position="177"/>
    </location>
</feature>
<sequence length="354" mass="39446">MQLFLDIIRAHPIVAFCCGAAYFSGDLLYLLVPIAVSCGAFGMYWVVVYQNATGSADNLLKVLRTGGRSARIVKRDFPVFHLPGVQFISVVGSARAMDQAVAMDLRFFGKVIAVPPSYAQAKDIHKFVIAHELRHVSRAQSLHDLSINLGWIALLPMLPAISIVSSQYLFVLSLFFISRGWHGFRCSTNHFSMAREVDADIAGLFSFPPEKRAELSRKVAALWRMFARSADSNEARRHKAEEWRIRASALEAAGTGTFRGLRDYPVPVLYHPVVDSLLCIVLGVFFGAMAEPMGWHGLFWVCHFAIIGFGLQIFAERQKFSRRRDELIGYGLQPMSGKLACSQKPERSTKTGSE</sequence>